<reference evidence="3" key="1">
    <citation type="submission" date="2021-01" db="EMBL/GenBank/DDBJ databases">
        <title>Adiantum capillus-veneris genome.</title>
        <authorList>
            <person name="Fang Y."/>
            <person name="Liao Q."/>
        </authorList>
    </citation>
    <scope>NUCLEOTIDE SEQUENCE</scope>
    <source>
        <strain evidence="3">H3</strain>
        <tissue evidence="3">Leaf</tissue>
    </source>
</reference>
<dbReference type="SMART" id="SM00577">
    <property type="entry name" value="CPDc"/>
    <property type="match status" value="1"/>
</dbReference>
<evidence type="ECO:0000313" key="3">
    <source>
        <dbReference type="EMBL" id="KAI5077338.1"/>
    </source>
</evidence>
<protein>
    <recommendedName>
        <fullName evidence="1">Mitochondrial import inner membrane translocase subunit TIM50</fullName>
    </recommendedName>
</protein>
<evidence type="ECO:0000259" key="2">
    <source>
        <dbReference type="PROSITE" id="PS50969"/>
    </source>
</evidence>
<gene>
    <name evidence="3" type="ORF">GOP47_0007162</name>
</gene>
<dbReference type="Pfam" id="PF03031">
    <property type="entry name" value="NIF"/>
    <property type="match status" value="1"/>
</dbReference>
<dbReference type="OrthoDB" id="277011at2759"/>
<keyword evidence="4" id="KW-1185">Reference proteome</keyword>
<dbReference type="InterPro" id="IPR036412">
    <property type="entry name" value="HAD-like_sf"/>
</dbReference>
<evidence type="ECO:0000256" key="1">
    <source>
        <dbReference type="RuleBase" id="RU365079"/>
    </source>
</evidence>
<dbReference type="EMBL" id="JABFUD020000007">
    <property type="protein sequence ID" value="KAI5077338.1"/>
    <property type="molecule type" value="Genomic_DNA"/>
</dbReference>
<comment type="subcellular location">
    <subcellularLocation>
        <location evidence="1">Mitochondrion inner membrane</location>
        <topology evidence="1">Single-pass membrane protein</topology>
    </subcellularLocation>
</comment>
<accession>A0A9D4V0D2</accession>
<keyword evidence="1" id="KW-0809">Transit peptide</keyword>
<feature type="domain" description="FCP1 homology" evidence="2">
    <location>
        <begin position="14"/>
        <end position="180"/>
    </location>
</feature>
<dbReference type="AlphaFoldDB" id="A0A9D4V0D2"/>
<keyword evidence="1" id="KW-0811">Translocation</keyword>
<dbReference type="PROSITE" id="PS50969">
    <property type="entry name" value="FCP1"/>
    <property type="match status" value="1"/>
</dbReference>
<dbReference type="CDD" id="cd07521">
    <property type="entry name" value="HAD_FCP1-like"/>
    <property type="match status" value="1"/>
</dbReference>
<dbReference type="Proteomes" id="UP000886520">
    <property type="component" value="Chromosome 7"/>
</dbReference>
<comment type="similarity">
    <text evidence="1">Belongs to the TIM50 family.</text>
</comment>
<dbReference type="GO" id="GO:0005744">
    <property type="term" value="C:TIM23 mitochondrial import inner membrane translocase complex"/>
    <property type="evidence" value="ECO:0007669"/>
    <property type="project" value="UniProtKB-UniRule"/>
</dbReference>
<dbReference type="InterPro" id="IPR023214">
    <property type="entry name" value="HAD_sf"/>
</dbReference>
<evidence type="ECO:0000313" key="4">
    <source>
        <dbReference type="Proteomes" id="UP000886520"/>
    </source>
</evidence>
<dbReference type="SUPFAM" id="SSF56784">
    <property type="entry name" value="HAD-like"/>
    <property type="match status" value="1"/>
</dbReference>
<comment type="function">
    <text evidence="1">Essential component of the TIM23 complex, a complex that mediates the translocation of transit peptide-containing proteins across the mitochondrial inner membrane.</text>
</comment>
<organism evidence="3 4">
    <name type="scientific">Adiantum capillus-veneris</name>
    <name type="common">Maidenhair fern</name>
    <dbReference type="NCBI Taxonomy" id="13818"/>
    <lineage>
        <taxon>Eukaryota</taxon>
        <taxon>Viridiplantae</taxon>
        <taxon>Streptophyta</taxon>
        <taxon>Embryophyta</taxon>
        <taxon>Tracheophyta</taxon>
        <taxon>Polypodiopsida</taxon>
        <taxon>Polypodiidae</taxon>
        <taxon>Polypodiales</taxon>
        <taxon>Pteridineae</taxon>
        <taxon>Pteridaceae</taxon>
        <taxon>Vittarioideae</taxon>
        <taxon>Adiantum</taxon>
    </lineage>
</organism>
<dbReference type="PANTHER" id="PTHR12210">
    <property type="entry name" value="DULLARD PROTEIN PHOSPHATASE"/>
    <property type="match status" value="1"/>
</dbReference>
<comment type="caution">
    <text evidence="3">The sequence shown here is derived from an EMBL/GenBank/DDBJ whole genome shotgun (WGS) entry which is preliminary data.</text>
</comment>
<sequence>MYSSTPLLPAQSPQNHGRPTLILDLDNTLMSVRKGYTSPPLQAPSEFSFLGTGDNWWTAIKRPGIDDFLHEMATLYEIVVFTSGAPRYATNAVSHLDKSGCIAHTLCNVDCDEYFDPKEGKYVRVKDLTRLRRDLSRVVAVDDDPLYYSTCPLNAIGISYFTGDSSDQELEKLTPLLRSLAQEEDIPLALLKRRKELKEAQGHEGIKL</sequence>
<keyword evidence="1" id="KW-0496">Mitochondrion</keyword>
<dbReference type="InterPro" id="IPR004274">
    <property type="entry name" value="FCP1_dom"/>
</dbReference>
<dbReference type="InterPro" id="IPR050365">
    <property type="entry name" value="TIM50"/>
</dbReference>
<keyword evidence="1" id="KW-0813">Transport</keyword>
<keyword evidence="1" id="KW-0653">Protein transport</keyword>
<proteinExistence type="inferred from homology"/>
<dbReference type="GO" id="GO:0015031">
    <property type="term" value="P:protein transport"/>
    <property type="evidence" value="ECO:0007669"/>
    <property type="project" value="UniProtKB-KW"/>
</dbReference>
<name>A0A9D4V0D2_ADICA</name>
<dbReference type="Gene3D" id="3.40.50.1000">
    <property type="entry name" value="HAD superfamily/HAD-like"/>
    <property type="match status" value="1"/>
</dbReference>
<comment type="subunit">
    <text evidence="1">Component of the TIM23 complex.</text>
</comment>